<keyword evidence="1" id="KW-0812">Transmembrane</keyword>
<gene>
    <name evidence="2" type="ORF">BAVI_05879</name>
</gene>
<feature type="transmembrane region" description="Helical" evidence="1">
    <location>
        <begin position="52"/>
        <end position="70"/>
    </location>
</feature>
<protein>
    <recommendedName>
        <fullName evidence="4">DUF4367 domain-containing protein</fullName>
    </recommendedName>
</protein>
<dbReference type="EMBL" id="ALAN01000039">
    <property type="protein sequence ID" value="ETI69823.1"/>
    <property type="molecule type" value="Genomic_DNA"/>
</dbReference>
<accession>A0AB94IS87</accession>
<sequence>MSEKHAEIQQQLKELPHPVLTAEKQEQMLNHIHISGNKYNKRKKWESAMKKVYLGAVTIAAIIIISVLTFNQIPDKNSGSGSIPKHTTQSEPGIVSKYIDPPGLTVHQVALNNLYVEIPYQKQDVIISKRATDKYIIIDIRDKKTGKALYTYGESIGHDKEKLVFREVQTKKGKVLLQMFVEIDPIKGLITKVKKTEAEYNPQPKKIETEIINTGSRSGQFPAENVELLANIGLNWGNDVQNLYEGYLIGVIKN</sequence>
<proteinExistence type="predicted"/>
<keyword evidence="1" id="KW-0472">Membrane</keyword>
<evidence type="ECO:0000313" key="3">
    <source>
        <dbReference type="Proteomes" id="UP000018877"/>
    </source>
</evidence>
<evidence type="ECO:0008006" key="4">
    <source>
        <dbReference type="Google" id="ProtNLM"/>
    </source>
</evidence>
<keyword evidence="3" id="KW-1185">Reference proteome</keyword>
<comment type="caution">
    <text evidence="2">The sequence shown here is derived from an EMBL/GenBank/DDBJ whole genome shotgun (WGS) entry which is preliminary data.</text>
</comment>
<name>A0AB94IS87_9BACI</name>
<dbReference type="AlphaFoldDB" id="A0AB94IS87"/>
<evidence type="ECO:0000313" key="2">
    <source>
        <dbReference type="EMBL" id="ETI69823.1"/>
    </source>
</evidence>
<dbReference type="Proteomes" id="UP000018877">
    <property type="component" value="Unassembled WGS sequence"/>
</dbReference>
<reference evidence="2 3" key="1">
    <citation type="journal article" date="2014" name="Environ. Microbiol.">
        <title>The nitrate-ammonifying and nosZ-carrying bacterium Bacillus vireti is a potent source and sink for nitric and nitrous oxide under high nitrate conditions.</title>
        <authorList>
            <person name="Mania D."/>
            <person name="Heylen K."/>
            <person name="van Spanning R.J."/>
            <person name="Frostegard A."/>
        </authorList>
    </citation>
    <scope>NUCLEOTIDE SEQUENCE [LARGE SCALE GENOMIC DNA]</scope>
    <source>
        <strain evidence="2 3">LMG 21834</strain>
    </source>
</reference>
<keyword evidence="1" id="KW-1133">Transmembrane helix</keyword>
<organism evidence="2 3">
    <name type="scientific">Neobacillus vireti LMG 21834</name>
    <dbReference type="NCBI Taxonomy" id="1131730"/>
    <lineage>
        <taxon>Bacteria</taxon>
        <taxon>Bacillati</taxon>
        <taxon>Bacillota</taxon>
        <taxon>Bacilli</taxon>
        <taxon>Bacillales</taxon>
        <taxon>Bacillaceae</taxon>
        <taxon>Neobacillus</taxon>
    </lineage>
</organism>
<evidence type="ECO:0000256" key="1">
    <source>
        <dbReference type="SAM" id="Phobius"/>
    </source>
</evidence>